<evidence type="ECO:0000313" key="2">
    <source>
        <dbReference type="Proteomes" id="UP000217944"/>
    </source>
</evidence>
<evidence type="ECO:0000313" key="1">
    <source>
        <dbReference type="EMBL" id="GAX86753.1"/>
    </source>
</evidence>
<comment type="caution">
    <text evidence="1">The sequence shown here is derived from an EMBL/GenBank/DDBJ whole genome shotgun (WGS) entry which is preliminary data.</text>
</comment>
<evidence type="ECO:0008006" key="3">
    <source>
        <dbReference type="Google" id="ProtNLM"/>
    </source>
</evidence>
<dbReference type="Pfam" id="PF10116">
    <property type="entry name" value="Host_attach"/>
    <property type="match status" value="1"/>
</dbReference>
<dbReference type="RefSeq" id="WP_096257926.1">
    <property type="nucleotide sequence ID" value="NZ_BDME01000001.1"/>
</dbReference>
<organism evidence="1 2">
    <name type="scientific">Lebetimonas natsushimae</name>
    <dbReference type="NCBI Taxonomy" id="1936991"/>
    <lineage>
        <taxon>Bacteria</taxon>
        <taxon>Pseudomonadati</taxon>
        <taxon>Campylobacterota</taxon>
        <taxon>Epsilonproteobacteria</taxon>
        <taxon>Nautiliales</taxon>
        <taxon>Nautiliaceae</taxon>
        <taxon>Lebetimonas</taxon>
    </lineage>
</organism>
<dbReference type="OrthoDB" id="5372733at2"/>
<reference evidence="1 2" key="1">
    <citation type="journal article" date="2017" name="Syst. Appl. Microbiol.">
        <title>Lebetimonas natsushimae sp. nov., a novel strictly anaerobic, moderately thermophilic chemoautotroph isolated from a deep-sea hydrothermal vent polychaete nest in the Mid-Okinawa Trough.</title>
        <authorList>
            <person name="Nagata R."/>
            <person name="Takaki Y."/>
            <person name="Tame A."/>
            <person name="Nunoura T."/>
            <person name="Muto H."/>
            <person name="Mino S."/>
            <person name="Sawayama S."/>
            <person name="Takai K."/>
            <person name="Nakagawa S."/>
        </authorList>
    </citation>
    <scope>NUCLEOTIDE SEQUENCE [LARGE SCALE GENOMIC DNA]</scope>
    <source>
        <strain evidence="1 2">HS1857</strain>
    </source>
</reference>
<accession>A0A292YB59</accession>
<dbReference type="Proteomes" id="UP000217944">
    <property type="component" value="Unassembled WGS sequence"/>
</dbReference>
<protein>
    <recommendedName>
        <fullName evidence="3">Protein required for attachment to host cells</fullName>
    </recommendedName>
</protein>
<gene>
    <name evidence="1" type="ORF">LNAT_P0048</name>
</gene>
<name>A0A292YB59_9BACT</name>
<proteinExistence type="predicted"/>
<sequence>MKVGDLVIVAGLGEIKAYIANPRTPEAEAGLKPDEIKLDLIRAIDVVEAHKKLQDLITDTTGTTYKPGFLDRATSGEKHTLKQEIINEAVKDVAEDIDMLIEEHAQKKVFLSLPKIYAKDILEKIKNKDKIFRIVEKDLLKTDKNKLPEEFKPEILK</sequence>
<dbReference type="EMBL" id="BDME01000001">
    <property type="protein sequence ID" value="GAX86753.1"/>
    <property type="molecule type" value="Genomic_DNA"/>
</dbReference>
<dbReference type="InterPro" id="IPR019291">
    <property type="entry name" value="Host_attachment_protein"/>
</dbReference>
<dbReference type="AlphaFoldDB" id="A0A292YB59"/>
<keyword evidence="2" id="KW-1185">Reference proteome</keyword>